<organism evidence="1 2">
    <name type="scientific">Serendipita vermifera MAFF 305830</name>
    <dbReference type="NCBI Taxonomy" id="933852"/>
    <lineage>
        <taxon>Eukaryota</taxon>
        <taxon>Fungi</taxon>
        <taxon>Dikarya</taxon>
        <taxon>Basidiomycota</taxon>
        <taxon>Agaricomycotina</taxon>
        <taxon>Agaricomycetes</taxon>
        <taxon>Sebacinales</taxon>
        <taxon>Serendipitaceae</taxon>
        <taxon>Serendipita</taxon>
    </lineage>
</organism>
<dbReference type="InterPro" id="IPR032675">
    <property type="entry name" value="LRR_dom_sf"/>
</dbReference>
<reference evidence="2" key="2">
    <citation type="submission" date="2015-01" db="EMBL/GenBank/DDBJ databases">
        <title>Evolutionary Origins and Diversification of the Mycorrhizal Mutualists.</title>
        <authorList>
            <consortium name="DOE Joint Genome Institute"/>
            <consortium name="Mycorrhizal Genomics Consortium"/>
            <person name="Kohler A."/>
            <person name="Kuo A."/>
            <person name="Nagy L.G."/>
            <person name="Floudas D."/>
            <person name="Copeland A."/>
            <person name="Barry K.W."/>
            <person name="Cichocki N."/>
            <person name="Veneault-Fourrey C."/>
            <person name="LaButti K."/>
            <person name="Lindquist E.A."/>
            <person name="Lipzen A."/>
            <person name="Lundell T."/>
            <person name="Morin E."/>
            <person name="Murat C."/>
            <person name="Riley R."/>
            <person name="Ohm R."/>
            <person name="Sun H."/>
            <person name="Tunlid A."/>
            <person name="Henrissat B."/>
            <person name="Grigoriev I.V."/>
            <person name="Hibbett D.S."/>
            <person name="Martin F."/>
        </authorList>
    </citation>
    <scope>NUCLEOTIDE SEQUENCE [LARGE SCALE GENOMIC DNA]</scope>
    <source>
        <strain evidence="2">MAFF 305830</strain>
    </source>
</reference>
<dbReference type="EMBL" id="KN824340">
    <property type="protein sequence ID" value="KIM23264.1"/>
    <property type="molecule type" value="Genomic_DNA"/>
</dbReference>
<name>A0A0C3ATC0_SERVB</name>
<gene>
    <name evidence="1" type="ORF">M408DRAFT_265253</name>
</gene>
<protein>
    <recommendedName>
        <fullName evidence="3">F-box domain-containing protein</fullName>
    </recommendedName>
</protein>
<dbReference type="InterPro" id="IPR036047">
    <property type="entry name" value="F-box-like_dom_sf"/>
</dbReference>
<dbReference type="AlphaFoldDB" id="A0A0C3ATC0"/>
<reference evidence="1 2" key="1">
    <citation type="submission" date="2014-04" db="EMBL/GenBank/DDBJ databases">
        <authorList>
            <consortium name="DOE Joint Genome Institute"/>
            <person name="Kuo A."/>
            <person name="Zuccaro A."/>
            <person name="Kohler A."/>
            <person name="Nagy L.G."/>
            <person name="Floudas D."/>
            <person name="Copeland A."/>
            <person name="Barry K.W."/>
            <person name="Cichocki N."/>
            <person name="Veneault-Fourrey C."/>
            <person name="LaButti K."/>
            <person name="Lindquist E.A."/>
            <person name="Lipzen A."/>
            <person name="Lundell T."/>
            <person name="Morin E."/>
            <person name="Murat C."/>
            <person name="Sun H."/>
            <person name="Tunlid A."/>
            <person name="Henrissat B."/>
            <person name="Grigoriev I.V."/>
            <person name="Hibbett D.S."/>
            <person name="Martin F."/>
            <person name="Nordberg H.P."/>
            <person name="Cantor M.N."/>
            <person name="Hua S.X."/>
        </authorList>
    </citation>
    <scope>NUCLEOTIDE SEQUENCE [LARGE SCALE GENOMIC DNA]</scope>
    <source>
        <strain evidence="1 2">MAFF 305830</strain>
    </source>
</reference>
<evidence type="ECO:0000313" key="2">
    <source>
        <dbReference type="Proteomes" id="UP000054097"/>
    </source>
</evidence>
<dbReference type="HOGENOM" id="CLU_615634_0_0_1"/>
<sequence>MPPPIPYDILSLIMTWLDKWDLCSVCLVDRYFNDTASIALYASIPWTGECRGWVNRPAIIKMPPAAMALERRPFLAKYVKNLTITASSSGYSTLPYMPMLSKVDFIECHQCRSYWWEKDVLSDVLHILHAISPNISSIELPSHLKTKSNSGLKKLINLKSLKLEGSLSPDHLESLLHIGTNPLVALDVEIKPDAVKILRSLSSLQTLIVREAHESEHFVGVIRNLPNLIYLAIHFNYRLGSSWTRWEDRFSHCHLPVLKSLKFVCSNWKHSGLPILKDVLACLTSNSHKLEDLLISGQGLQAQSIRGEDLIQRIIKLYRNNLQKLEIPSLSISKAAITRLLRDCPELKYLHINCCEGHLVLLGQSLQYQSHIRVLKITPNYSTSDSMVNSAAARLIVTSPALRELVITRSLDGSGDVTWKANPIASYACSQLTYFLSSLTENLAV</sequence>
<dbReference type="SUPFAM" id="SSF81383">
    <property type="entry name" value="F-box domain"/>
    <property type="match status" value="1"/>
</dbReference>
<evidence type="ECO:0008006" key="3">
    <source>
        <dbReference type="Google" id="ProtNLM"/>
    </source>
</evidence>
<dbReference type="Gene3D" id="3.80.10.10">
    <property type="entry name" value="Ribonuclease Inhibitor"/>
    <property type="match status" value="2"/>
</dbReference>
<evidence type="ECO:0000313" key="1">
    <source>
        <dbReference type="EMBL" id="KIM23264.1"/>
    </source>
</evidence>
<dbReference type="Proteomes" id="UP000054097">
    <property type="component" value="Unassembled WGS sequence"/>
</dbReference>
<proteinExistence type="predicted"/>
<keyword evidence="2" id="KW-1185">Reference proteome</keyword>
<dbReference type="CDD" id="cd09917">
    <property type="entry name" value="F-box_SF"/>
    <property type="match status" value="1"/>
</dbReference>
<dbReference type="SUPFAM" id="SSF52047">
    <property type="entry name" value="RNI-like"/>
    <property type="match status" value="1"/>
</dbReference>
<accession>A0A0C3ATC0</accession>